<dbReference type="SUPFAM" id="SSF51735">
    <property type="entry name" value="NAD(P)-binding Rossmann-fold domains"/>
    <property type="match status" value="1"/>
</dbReference>
<gene>
    <name evidence="2" type="ORF">PMACD_LOCUS10034</name>
</gene>
<keyword evidence="1" id="KW-0560">Oxidoreductase</keyword>
<dbReference type="Pfam" id="PF13561">
    <property type="entry name" value="adh_short_C2"/>
    <property type="match status" value="1"/>
</dbReference>
<dbReference type="PROSITE" id="PS00061">
    <property type="entry name" value="ADH_SHORT"/>
    <property type="match status" value="1"/>
</dbReference>
<dbReference type="PRINTS" id="PR00081">
    <property type="entry name" value="GDHRDH"/>
</dbReference>
<dbReference type="OrthoDB" id="47007at2759"/>
<proteinExistence type="predicted"/>
<dbReference type="Proteomes" id="UP000663880">
    <property type="component" value="Unassembled WGS sequence"/>
</dbReference>
<dbReference type="PRINTS" id="PR00080">
    <property type="entry name" value="SDRFAMILY"/>
</dbReference>
<dbReference type="AlphaFoldDB" id="A0A821U949"/>
<dbReference type="PANTHER" id="PTHR43975">
    <property type="entry name" value="ZGC:101858"/>
    <property type="match status" value="1"/>
</dbReference>
<dbReference type="InterPro" id="IPR002347">
    <property type="entry name" value="SDR_fam"/>
</dbReference>
<dbReference type="EMBL" id="CAJOBZ010000029">
    <property type="protein sequence ID" value="CAF4886001.1"/>
    <property type="molecule type" value="Genomic_DNA"/>
</dbReference>
<accession>A0A821U949</accession>
<protein>
    <submittedName>
        <fullName evidence="2">Uncharacterized protein</fullName>
    </submittedName>
</protein>
<evidence type="ECO:0000256" key="1">
    <source>
        <dbReference type="ARBA" id="ARBA00023002"/>
    </source>
</evidence>
<sequence length="251" mass="27192">MSFKNKVVIVTGASSGIGAAAALKFSKEGAAVVMVARDEVKLKAVKKKCDAEGWPAFIIKADISEEEEAESVIEKTVNEFGKIDILINNAGILRCGRIVDGSILETYDEVMNTNIRAVVYLTTYATPHLIKSSGNIVNISTIGGERVICSEYNAYCVSKAALTHFTRAAAMELGEHGVRVNTVSPGIVRTDLLKNAGFNDDNNYDNFIFKTVMNKWTEPEEIADLILYVASDKAKSITGSNFVSDNGNLLI</sequence>
<organism evidence="2 3">
    <name type="scientific">Pieris macdunnoughi</name>
    <dbReference type="NCBI Taxonomy" id="345717"/>
    <lineage>
        <taxon>Eukaryota</taxon>
        <taxon>Metazoa</taxon>
        <taxon>Ecdysozoa</taxon>
        <taxon>Arthropoda</taxon>
        <taxon>Hexapoda</taxon>
        <taxon>Insecta</taxon>
        <taxon>Pterygota</taxon>
        <taxon>Neoptera</taxon>
        <taxon>Endopterygota</taxon>
        <taxon>Lepidoptera</taxon>
        <taxon>Glossata</taxon>
        <taxon>Ditrysia</taxon>
        <taxon>Papilionoidea</taxon>
        <taxon>Pieridae</taxon>
        <taxon>Pierinae</taxon>
        <taxon>Pieris</taxon>
    </lineage>
</organism>
<name>A0A821U949_9NEOP</name>
<dbReference type="InterPro" id="IPR020904">
    <property type="entry name" value="Sc_DH/Rdtase_CS"/>
</dbReference>
<dbReference type="FunFam" id="3.40.50.720:FF:000084">
    <property type="entry name" value="Short-chain dehydrogenase reductase"/>
    <property type="match status" value="1"/>
</dbReference>
<keyword evidence="3" id="KW-1185">Reference proteome</keyword>
<evidence type="ECO:0000313" key="2">
    <source>
        <dbReference type="EMBL" id="CAF4886001.1"/>
    </source>
</evidence>
<dbReference type="PANTHER" id="PTHR43975:SF2">
    <property type="entry name" value="EG:BACR7A4.14 PROTEIN-RELATED"/>
    <property type="match status" value="1"/>
</dbReference>
<comment type="caution">
    <text evidence="2">The sequence shown here is derived from an EMBL/GenBank/DDBJ whole genome shotgun (WGS) entry which is preliminary data.</text>
</comment>
<evidence type="ECO:0000313" key="3">
    <source>
        <dbReference type="Proteomes" id="UP000663880"/>
    </source>
</evidence>
<dbReference type="Gene3D" id="3.40.50.720">
    <property type="entry name" value="NAD(P)-binding Rossmann-like Domain"/>
    <property type="match status" value="1"/>
</dbReference>
<reference evidence="2" key="1">
    <citation type="submission" date="2021-02" db="EMBL/GenBank/DDBJ databases">
        <authorList>
            <person name="Steward A R."/>
        </authorList>
    </citation>
    <scope>NUCLEOTIDE SEQUENCE</scope>
</reference>
<dbReference type="InterPro" id="IPR036291">
    <property type="entry name" value="NAD(P)-bd_dom_sf"/>
</dbReference>
<dbReference type="GO" id="GO:0016491">
    <property type="term" value="F:oxidoreductase activity"/>
    <property type="evidence" value="ECO:0007669"/>
    <property type="project" value="UniProtKB-KW"/>
</dbReference>